<dbReference type="Proteomes" id="UP000742460">
    <property type="component" value="Unassembled WGS sequence"/>
</dbReference>
<feature type="region of interest" description="Disordered" evidence="1">
    <location>
        <begin position="1"/>
        <end position="46"/>
    </location>
</feature>
<name>A0A921SX74_9MICO</name>
<gene>
    <name evidence="2" type="ORF">K8V81_06945</name>
</gene>
<sequence length="46" mass="4814">MDLTELGAGHGGERIQHLDLNGGENGIAQHGDGAEHADQARVPRGR</sequence>
<feature type="compositionally biased region" description="Basic and acidic residues" evidence="1">
    <location>
        <begin position="32"/>
        <end position="46"/>
    </location>
</feature>
<reference evidence="2" key="1">
    <citation type="journal article" date="2021" name="PeerJ">
        <title>Extensive microbial diversity within the chicken gut microbiome revealed by metagenomics and culture.</title>
        <authorList>
            <person name="Gilroy R."/>
            <person name="Ravi A."/>
            <person name="Getino M."/>
            <person name="Pursley I."/>
            <person name="Horton D.L."/>
            <person name="Alikhan N.F."/>
            <person name="Baker D."/>
            <person name="Gharbi K."/>
            <person name="Hall N."/>
            <person name="Watson M."/>
            <person name="Adriaenssens E.M."/>
            <person name="Foster-Nyarko E."/>
            <person name="Jarju S."/>
            <person name="Secka A."/>
            <person name="Antonio M."/>
            <person name="Oren A."/>
            <person name="Chaudhuri R.R."/>
            <person name="La Ragione R."/>
            <person name="Hildebrand F."/>
            <person name="Pallen M.J."/>
        </authorList>
    </citation>
    <scope>NUCLEOTIDE SEQUENCE</scope>
    <source>
        <strain evidence="2">ChiGjej5B5-22894</strain>
    </source>
</reference>
<dbReference type="AlphaFoldDB" id="A0A921SX74"/>
<accession>A0A921SX74</accession>
<evidence type="ECO:0000256" key="1">
    <source>
        <dbReference type="SAM" id="MobiDB-lite"/>
    </source>
</evidence>
<evidence type="ECO:0000313" key="3">
    <source>
        <dbReference type="Proteomes" id="UP000742460"/>
    </source>
</evidence>
<proteinExistence type="predicted"/>
<evidence type="ECO:0000313" key="2">
    <source>
        <dbReference type="EMBL" id="HJG91446.1"/>
    </source>
</evidence>
<comment type="caution">
    <text evidence="2">The sequence shown here is derived from an EMBL/GenBank/DDBJ whole genome shotgun (WGS) entry which is preliminary data.</text>
</comment>
<dbReference type="EMBL" id="DYUE01000160">
    <property type="protein sequence ID" value="HJG91446.1"/>
    <property type="molecule type" value="Genomic_DNA"/>
</dbReference>
<reference evidence="2" key="2">
    <citation type="submission" date="2021-09" db="EMBL/GenBank/DDBJ databases">
        <authorList>
            <person name="Gilroy R."/>
        </authorList>
    </citation>
    <scope>NUCLEOTIDE SEQUENCE</scope>
    <source>
        <strain evidence="2">ChiGjej5B5-22894</strain>
    </source>
</reference>
<organism evidence="2 3">
    <name type="scientific">Brachybacterium massiliense</name>
    <dbReference type="NCBI Taxonomy" id="1755098"/>
    <lineage>
        <taxon>Bacteria</taxon>
        <taxon>Bacillati</taxon>
        <taxon>Actinomycetota</taxon>
        <taxon>Actinomycetes</taxon>
        <taxon>Micrococcales</taxon>
        <taxon>Dermabacteraceae</taxon>
        <taxon>Brachybacterium</taxon>
    </lineage>
</organism>
<protein>
    <submittedName>
        <fullName evidence="2">Uncharacterized protein</fullName>
    </submittedName>
</protein>